<dbReference type="InterPro" id="IPR011022">
    <property type="entry name" value="Arrestin_C-like"/>
</dbReference>
<feature type="compositionally biased region" description="Basic and acidic residues" evidence="1">
    <location>
        <begin position="904"/>
        <end position="916"/>
    </location>
</feature>
<accession>A0A1Y2J6G9</accession>
<feature type="region of interest" description="Disordered" evidence="1">
    <location>
        <begin position="522"/>
        <end position="545"/>
    </location>
</feature>
<keyword evidence="4" id="KW-1185">Reference proteome</keyword>
<feature type="compositionally biased region" description="Pro residues" evidence="1">
    <location>
        <begin position="1253"/>
        <end position="1264"/>
    </location>
</feature>
<dbReference type="InterPro" id="IPR053060">
    <property type="entry name" value="Cytokinesis_Signaling_Reg"/>
</dbReference>
<organism evidence="3 4">
    <name type="scientific">Trametes coccinea (strain BRFM310)</name>
    <name type="common">Pycnoporus coccineus</name>
    <dbReference type="NCBI Taxonomy" id="1353009"/>
    <lineage>
        <taxon>Eukaryota</taxon>
        <taxon>Fungi</taxon>
        <taxon>Dikarya</taxon>
        <taxon>Basidiomycota</taxon>
        <taxon>Agaricomycotina</taxon>
        <taxon>Agaricomycetes</taxon>
        <taxon>Polyporales</taxon>
        <taxon>Polyporaceae</taxon>
        <taxon>Trametes</taxon>
    </lineage>
</organism>
<feature type="compositionally biased region" description="Polar residues" evidence="1">
    <location>
        <begin position="716"/>
        <end position="734"/>
    </location>
</feature>
<dbReference type="SUPFAM" id="SSF81296">
    <property type="entry name" value="E set domains"/>
    <property type="match status" value="1"/>
</dbReference>
<evidence type="ECO:0000313" key="4">
    <source>
        <dbReference type="Proteomes" id="UP000193067"/>
    </source>
</evidence>
<reference evidence="3 4" key="1">
    <citation type="journal article" date="2015" name="Biotechnol. Biofuels">
        <title>Enhanced degradation of softwood versus hardwood by the white-rot fungus Pycnoporus coccineus.</title>
        <authorList>
            <person name="Couturier M."/>
            <person name="Navarro D."/>
            <person name="Chevret D."/>
            <person name="Henrissat B."/>
            <person name="Piumi F."/>
            <person name="Ruiz-Duenas F.J."/>
            <person name="Martinez A.T."/>
            <person name="Grigoriev I.V."/>
            <person name="Riley R."/>
            <person name="Lipzen A."/>
            <person name="Berrin J.G."/>
            <person name="Master E.R."/>
            <person name="Rosso M.N."/>
        </authorList>
    </citation>
    <scope>NUCLEOTIDE SEQUENCE [LARGE SCALE GENOMIC DNA]</scope>
    <source>
        <strain evidence="3 4">BRFM310</strain>
    </source>
</reference>
<evidence type="ECO:0000259" key="2">
    <source>
        <dbReference type="Pfam" id="PF02752"/>
    </source>
</evidence>
<feature type="compositionally biased region" description="Pro residues" evidence="1">
    <location>
        <begin position="874"/>
        <end position="892"/>
    </location>
</feature>
<feature type="compositionally biased region" description="Polar residues" evidence="1">
    <location>
        <begin position="599"/>
        <end position="615"/>
    </location>
</feature>
<feature type="compositionally biased region" description="Pro residues" evidence="1">
    <location>
        <begin position="936"/>
        <end position="961"/>
    </location>
</feature>
<feature type="compositionally biased region" description="Acidic residues" evidence="1">
    <location>
        <begin position="1188"/>
        <end position="1199"/>
    </location>
</feature>
<feature type="compositionally biased region" description="Pro residues" evidence="1">
    <location>
        <begin position="1035"/>
        <end position="1045"/>
    </location>
</feature>
<proteinExistence type="predicted"/>
<feature type="compositionally biased region" description="Basic and acidic residues" evidence="1">
    <location>
        <begin position="1057"/>
        <end position="1074"/>
    </location>
</feature>
<dbReference type="Gene3D" id="2.60.40.640">
    <property type="match status" value="1"/>
</dbReference>
<feature type="region of interest" description="Disordered" evidence="1">
    <location>
        <begin position="455"/>
        <end position="490"/>
    </location>
</feature>
<feature type="compositionally biased region" description="Basic and acidic residues" evidence="1">
    <location>
        <begin position="1137"/>
        <end position="1152"/>
    </location>
</feature>
<feature type="region of interest" description="Disordered" evidence="1">
    <location>
        <begin position="688"/>
        <end position="735"/>
    </location>
</feature>
<feature type="compositionally biased region" description="Low complexity" evidence="1">
    <location>
        <begin position="858"/>
        <end position="873"/>
    </location>
</feature>
<protein>
    <recommendedName>
        <fullName evidence="2">Arrestin C-terminal-like domain-containing protein</fullName>
    </recommendedName>
</protein>
<name>A0A1Y2J6G9_TRAC3</name>
<evidence type="ECO:0000313" key="3">
    <source>
        <dbReference type="EMBL" id="OSD08473.1"/>
    </source>
</evidence>
<dbReference type="GO" id="GO:0000935">
    <property type="term" value="C:division septum"/>
    <property type="evidence" value="ECO:0007669"/>
    <property type="project" value="TreeGrafter"/>
</dbReference>
<dbReference type="GO" id="GO:0000917">
    <property type="term" value="P:division septum assembly"/>
    <property type="evidence" value="ECO:0007669"/>
    <property type="project" value="TreeGrafter"/>
</dbReference>
<feature type="compositionally biased region" description="Low complexity" evidence="1">
    <location>
        <begin position="455"/>
        <end position="489"/>
    </location>
</feature>
<feature type="compositionally biased region" description="Pro residues" evidence="1">
    <location>
        <begin position="1125"/>
        <end position="1136"/>
    </location>
</feature>
<dbReference type="PANTHER" id="PTHR36419">
    <property type="entry name" value="ARRESTIN FAMILY PROTEIN 1"/>
    <property type="match status" value="1"/>
</dbReference>
<dbReference type="EMBL" id="KZ084086">
    <property type="protein sequence ID" value="OSD08473.1"/>
    <property type="molecule type" value="Genomic_DNA"/>
</dbReference>
<feature type="compositionally biased region" description="Low complexity" evidence="1">
    <location>
        <begin position="924"/>
        <end position="935"/>
    </location>
</feature>
<dbReference type="Pfam" id="PF02752">
    <property type="entry name" value="Arrestin_C"/>
    <property type="match status" value="1"/>
</dbReference>
<dbReference type="PANTHER" id="PTHR36419:SF1">
    <property type="entry name" value="RHO1 GEF LOCALIZING PROTEIN 1"/>
    <property type="match status" value="1"/>
</dbReference>
<feature type="region of interest" description="Disordered" evidence="1">
    <location>
        <begin position="599"/>
        <end position="629"/>
    </location>
</feature>
<feature type="compositionally biased region" description="Polar residues" evidence="1">
    <location>
        <begin position="369"/>
        <end position="383"/>
    </location>
</feature>
<gene>
    <name evidence="3" type="ORF">PYCCODRAFT_1473077</name>
</gene>
<dbReference type="InterPro" id="IPR014752">
    <property type="entry name" value="Arrestin-like_C"/>
</dbReference>
<dbReference type="OrthoDB" id="4001642at2759"/>
<dbReference type="Proteomes" id="UP000193067">
    <property type="component" value="Unassembled WGS sequence"/>
</dbReference>
<evidence type="ECO:0000256" key="1">
    <source>
        <dbReference type="SAM" id="MobiDB-lite"/>
    </source>
</evidence>
<feature type="region of interest" description="Disordered" evidence="1">
    <location>
        <begin position="332"/>
        <end position="397"/>
    </location>
</feature>
<feature type="compositionally biased region" description="Pro residues" evidence="1">
    <location>
        <begin position="703"/>
        <end position="713"/>
    </location>
</feature>
<dbReference type="InterPro" id="IPR014756">
    <property type="entry name" value="Ig_E-set"/>
</dbReference>
<feature type="region of interest" description="Disordered" evidence="1">
    <location>
        <begin position="843"/>
        <end position="1271"/>
    </location>
</feature>
<feature type="compositionally biased region" description="Low complexity" evidence="1">
    <location>
        <begin position="1221"/>
        <end position="1240"/>
    </location>
</feature>
<sequence>MSQPKLTLRPPPNVDFVQGYPGIPPGGPDRPQAAVKGAIEVRVGPQGVKAKWVRIELRKIETLPGGGVTNTFFDFVGQSPINLWQSPNDEYTTLHTNDFSFFIRIPESIPPTITLEKGAGIRYELIASICVQGKKGFLRRDKPTITATASTIIIDKHELHSTWPIYSQPETRTHSQDGVTLIVDRAHTCYGPGDRVVVNATVKSDTVHTVTLRGFEFMLRETTVFRAGPHTQGKKGSPQVKVASVGEQKVPVNVTLYGGTHHKAELSVTIPSNHTSATINAARHIDITYVLTVKALMSTGQPVSMDLPVMISNWPRSVSQEAMRRIGHAFNVSLPGQPAPPSGHSTATQSGFAPALMGKAGLNPPPPATSSGRTNSSHGYSSSIDHKPSIPDLRSPKIGQFATSPIVSDRANDDRFGLAVDEFGSRKKGSDHGHSSFAAQTIGALKVAADTAGASARGGSAASSETNSAAAPVGRPRSSSGRGGNSQQRLTIANMTEEEIKEHMEAEAELARRQPSVIMESPTSISAPENPLAKSPPTKVSPLPAATTTVTPATTAPVSPVPQSAVSPLAKRWPTAEEEKKRLYESAVAKVERVQQRVISTSESMSETPGDSGSGSVAVAPPSTPPANKTRWLTAEEEKARLYEQAQAAVARSRSYDGSVASPVTAAQFPSMSAGAALFSEAMSAINRPLVPGTPPTASGSGPAPPGSSPSPPTAQGSIASPTPMRQSTNSTPLSAADEKAMLQRYYEAKNKVYQTQMGNTPGVSPASPMPAAAAAPMVAGGMAGVASPTLSPATYSPLTSPMHTRQSTASSMLSAADEKAMLQRYYEAKNKVYQTQTAHYGRVPGNAEPVPYDALYPTSPQASSATPSQSQPLSPPPSHTPVAGSPPPAFQPTPGSSSQHPILSEKERLRRHFEAQDAANAISPQYSPSPQSQWQPPPPSDPYPGSPPPPHVYPQSPPPMGAMSPDPRFSAAAMSPMNPPPFSPSGNPSQPLSAYEEKEMLKRHFGMQDGAARNSAVPPTPPPRSSQMMNGPRGRPPPTPPMSPNTPGGARPLTAAEEKARLRAMYEAEDRTGRSPPPVHVPPMAGVPMPYPSPPPSNGYHSAEMSEYERRGSAASPAPTEVPRTPPPPPPLAPKPPREYIEETRAEDLRTAAKLQAIDSADPGNVIASLKAADPDLASLATTDLRTDDDDGETDGGAEPDVNNGEHTFGPGALSAMMNGSSPAASSAEAGRAGSPSSADTPVANGGIPFSSVPPPPPLPPKVPVGAGSD</sequence>
<feature type="domain" description="Arrestin C-terminal-like" evidence="2">
    <location>
        <begin position="180"/>
        <end position="313"/>
    </location>
</feature>
<dbReference type="AlphaFoldDB" id="A0A1Y2J6G9"/>